<evidence type="ECO:0000313" key="5">
    <source>
        <dbReference type="EMBL" id="MFC4375251.1"/>
    </source>
</evidence>
<keyword evidence="1" id="KW-0346">Stress response</keyword>
<proteinExistence type="inferred from homology"/>
<feature type="domain" description="DJ-1/PfpI" evidence="4">
    <location>
        <begin position="30"/>
        <end position="218"/>
    </location>
</feature>
<dbReference type="SUPFAM" id="SSF52317">
    <property type="entry name" value="Class I glutamine amidotransferase-like"/>
    <property type="match status" value="1"/>
</dbReference>
<dbReference type="Proteomes" id="UP001595844">
    <property type="component" value="Unassembled WGS sequence"/>
</dbReference>
<evidence type="ECO:0000256" key="2">
    <source>
        <dbReference type="ARBA" id="ARBA00023239"/>
    </source>
</evidence>
<name>A0ABV8VJ15_9NOCA</name>
<dbReference type="PANTHER" id="PTHR48094">
    <property type="entry name" value="PROTEIN/NUCLEIC ACID DEGLYCASE DJ-1-RELATED"/>
    <property type="match status" value="1"/>
</dbReference>
<accession>A0ABV8VJ15</accession>
<dbReference type="InterPro" id="IPR050325">
    <property type="entry name" value="Prot/Nucl_acid_deglycase"/>
</dbReference>
<evidence type="ECO:0000256" key="1">
    <source>
        <dbReference type="ARBA" id="ARBA00023016"/>
    </source>
</evidence>
<dbReference type="InterPro" id="IPR002818">
    <property type="entry name" value="DJ-1/PfpI"/>
</dbReference>
<dbReference type="CDD" id="cd03141">
    <property type="entry name" value="GATase1_Hsp31_like"/>
    <property type="match status" value="1"/>
</dbReference>
<dbReference type="PANTHER" id="PTHR48094:SF11">
    <property type="entry name" value="GLUTATHIONE-INDEPENDENT GLYOXALASE HSP31-RELATED"/>
    <property type="match status" value="1"/>
</dbReference>
<keyword evidence="5" id="KW-0315">Glutamine amidotransferase</keyword>
<dbReference type="EMBL" id="JBHSDL010000014">
    <property type="protein sequence ID" value="MFC4375251.1"/>
    <property type="molecule type" value="Genomic_DNA"/>
</dbReference>
<dbReference type="Pfam" id="PF01965">
    <property type="entry name" value="DJ-1_PfpI"/>
    <property type="match status" value="1"/>
</dbReference>
<dbReference type="RefSeq" id="WP_378561634.1">
    <property type="nucleotide sequence ID" value="NZ_JBHSDL010000014.1"/>
</dbReference>
<comment type="similarity">
    <text evidence="3">Belongs to the peptidase C56 family. HSP31-like subfamily.</text>
</comment>
<organism evidence="5 6">
    <name type="scientific">Nocardia halotolerans</name>
    <dbReference type="NCBI Taxonomy" id="1755878"/>
    <lineage>
        <taxon>Bacteria</taxon>
        <taxon>Bacillati</taxon>
        <taxon>Actinomycetota</taxon>
        <taxon>Actinomycetes</taxon>
        <taxon>Mycobacteriales</taxon>
        <taxon>Nocardiaceae</taxon>
        <taxon>Nocardia</taxon>
    </lineage>
</organism>
<evidence type="ECO:0000313" key="6">
    <source>
        <dbReference type="Proteomes" id="UP001595844"/>
    </source>
</evidence>
<keyword evidence="6" id="KW-1185">Reference proteome</keyword>
<sequence>MAKILFVMTGADHWTLSSGAKHHTGYWADEFAAPYQVFTEAGHDVVVATPAAVVPPVDLGSLAPNANGGEAEANKVAEIIEGADPLAHPVPLADVRLDDFAAVYYPGGHGPMEDLAVNPDSAALLVETLNSGKPLALVCHGPAALLATAADGPSPFAGYRLTAFSDAEERLGGLADKAKWLLEDRLIELGADYRSGEPFAPFLESDRNLHTGQNPASAGPLASAVLDVL</sequence>
<keyword evidence="2" id="KW-0456">Lyase</keyword>
<protein>
    <submittedName>
        <fullName evidence="5">Type 1 glutamine amidotransferase domain-containing protein</fullName>
    </submittedName>
</protein>
<comment type="caution">
    <text evidence="5">The sequence shown here is derived from an EMBL/GenBank/DDBJ whole genome shotgun (WGS) entry which is preliminary data.</text>
</comment>
<evidence type="ECO:0000259" key="4">
    <source>
        <dbReference type="Pfam" id="PF01965"/>
    </source>
</evidence>
<reference evidence="6" key="1">
    <citation type="journal article" date="2019" name="Int. J. Syst. Evol. Microbiol.">
        <title>The Global Catalogue of Microorganisms (GCM) 10K type strain sequencing project: providing services to taxonomists for standard genome sequencing and annotation.</title>
        <authorList>
            <consortium name="The Broad Institute Genomics Platform"/>
            <consortium name="The Broad Institute Genome Sequencing Center for Infectious Disease"/>
            <person name="Wu L."/>
            <person name="Ma J."/>
        </authorList>
    </citation>
    <scope>NUCLEOTIDE SEQUENCE [LARGE SCALE GENOMIC DNA]</scope>
    <source>
        <strain evidence="6">IBRC-M 10490</strain>
    </source>
</reference>
<dbReference type="InterPro" id="IPR029062">
    <property type="entry name" value="Class_I_gatase-like"/>
</dbReference>
<gene>
    <name evidence="5" type="ORF">ACFO5K_14220</name>
</gene>
<evidence type="ECO:0000256" key="3">
    <source>
        <dbReference type="ARBA" id="ARBA00038493"/>
    </source>
</evidence>
<dbReference type="Gene3D" id="3.40.50.880">
    <property type="match status" value="1"/>
</dbReference>